<proteinExistence type="predicted"/>
<evidence type="ECO:0000313" key="1">
    <source>
        <dbReference type="EMBL" id="MDO6414916.1"/>
    </source>
</evidence>
<accession>A0ABT8Y9A3</accession>
<protein>
    <submittedName>
        <fullName evidence="1">Uncharacterized protein</fullName>
    </submittedName>
</protein>
<name>A0ABT8Y9A3_9SPHN</name>
<organism evidence="1 2">
    <name type="scientific">Sphingomonas natans</name>
    <dbReference type="NCBI Taxonomy" id="3063330"/>
    <lineage>
        <taxon>Bacteria</taxon>
        <taxon>Pseudomonadati</taxon>
        <taxon>Pseudomonadota</taxon>
        <taxon>Alphaproteobacteria</taxon>
        <taxon>Sphingomonadales</taxon>
        <taxon>Sphingomonadaceae</taxon>
        <taxon>Sphingomonas</taxon>
    </lineage>
</organism>
<dbReference type="EMBL" id="JAUOTP010000004">
    <property type="protein sequence ID" value="MDO6414916.1"/>
    <property type="molecule type" value="Genomic_DNA"/>
</dbReference>
<gene>
    <name evidence="1" type="ORF">Q4F19_11035</name>
</gene>
<dbReference type="Proteomes" id="UP001169764">
    <property type="component" value="Unassembled WGS sequence"/>
</dbReference>
<reference evidence="1" key="1">
    <citation type="submission" date="2023-07" db="EMBL/GenBank/DDBJ databases">
        <authorList>
            <person name="Kim M."/>
        </authorList>
    </citation>
    <scope>NUCLEOTIDE SEQUENCE</scope>
    <source>
        <strain evidence="1">BIUV-7</strain>
    </source>
</reference>
<dbReference type="RefSeq" id="WP_303542521.1">
    <property type="nucleotide sequence ID" value="NZ_JAUOTP010000004.1"/>
</dbReference>
<keyword evidence="2" id="KW-1185">Reference proteome</keyword>
<comment type="caution">
    <text evidence="1">The sequence shown here is derived from an EMBL/GenBank/DDBJ whole genome shotgun (WGS) entry which is preliminary data.</text>
</comment>
<sequence>MPTALAFANDVQPALSSARPHLRLVEAAPGLTAGERQAVEIGRDDAFRHGWDAGLADRTPGRRLVAAIARWLGIQGVMPLADPRLERLRLFAAMMRRDDRRVHAMADLLRQDGINPAALHQAIALALA</sequence>
<evidence type="ECO:0000313" key="2">
    <source>
        <dbReference type="Proteomes" id="UP001169764"/>
    </source>
</evidence>